<name>A0A7X6MM12_9MYCO</name>
<comment type="caution">
    <text evidence="1">The sequence shown here is derived from an EMBL/GenBank/DDBJ whole genome shotgun (WGS) entry which is preliminary data.</text>
</comment>
<evidence type="ECO:0000313" key="1">
    <source>
        <dbReference type="EMBL" id="NKZ11267.1"/>
    </source>
</evidence>
<gene>
    <name evidence="1" type="ORF">HGA11_09790</name>
</gene>
<sequence length="81" mass="8352">MDLGVVGIDSGQPVGQRAVVDLAAFVGEPADLDVQGLQGVWNACAQAERAVTLAEFDDARFACPGVDSLPGLALLVRPSML</sequence>
<organism evidence="1 2">
    <name type="scientific">Mycolicibacterium septicum DSM 44393</name>
    <dbReference type="NCBI Taxonomy" id="1341646"/>
    <lineage>
        <taxon>Bacteria</taxon>
        <taxon>Bacillati</taxon>
        <taxon>Actinomycetota</taxon>
        <taxon>Actinomycetes</taxon>
        <taxon>Mycobacteriales</taxon>
        <taxon>Mycobacteriaceae</taxon>
        <taxon>Mycolicibacterium</taxon>
    </lineage>
</organism>
<accession>A0A7X6MM12</accession>
<protein>
    <submittedName>
        <fullName evidence="1">Uncharacterized protein</fullName>
    </submittedName>
</protein>
<reference evidence="1 2" key="1">
    <citation type="submission" date="2020-04" db="EMBL/GenBank/DDBJ databases">
        <title>MicrobeNet Type strains.</title>
        <authorList>
            <person name="Nicholson A.C."/>
        </authorList>
    </citation>
    <scope>NUCLEOTIDE SEQUENCE [LARGE SCALE GENOMIC DNA]</scope>
    <source>
        <strain evidence="1 2">ATCC 700731</strain>
    </source>
</reference>
<dbReference type="AlphaFoldDB" id="A0A7X6MM12"/>
<dbReference type="RefSeq" id="WP_044517092.1">
    <property type="nucleotide sequence ID" value="NZ_HG322951.1"/>
</dbReference>
<evidence type="ECO:0000313" key="2">
    <source>
        <dbReference type="Proteomes" id="UP000518188"/>
    </source>
</evidence>
<dbReference type="Proteomes" id="UP000518188">
    <property type="component" value="Unassembled WGS sequence"/>
</dbReference>
<proteinExistence type="predicted"/>
<dbReference type="EMBL" id="JAAXPJ010000003">
    <property type="protein sequence ID" value="NKZ11267.1"/>
    <property type="molecule type" value="Genomic_DNA"/>
</dbReference>